<dbReference type="CDD" id="cd06992">
    <property type="entry name" value="cupin_GDO-like_C"/>
    <property type="match status" value="1"/>
</dbReference>
<dbReference type="PANTHER" id="PTHR41517:SF1">
    <property type="entry name" value="CUPIN"/>
    <property type="match status" value="1"/>
</dbReference>
<dbReference type="InterPro" id="IPR011051">
    <property type="entry name" value="RmlC_Cupin_sf"/>
</dbReference>
<keyword evidence="5" id="KW-1185">Reference proteome</keyword>
<dbReference type="InterPro" id="IPR013096">
    <property type="entry name" value="Cupin_2"/>
</dbReference>
<protein>
    <submittedName>
        <fullName evidence="4">Putative gentisate 1,2-dioxygenase</fullName>
    </submittedName>
</protein>
<evidence type="ECO:0000313" key="4">
    <source>
        <dbReference type="EMBL" id="PLB39667.1"/>
    </source>
</evidence>
<dbReference type="PANTHER" id="PTHR41517">
    <property type="entry name" value="1,2-DIOXYGENASE PROTEIN-RELATED"/>
    <property type="match status" value="1"/>
</dbReference>
<proteinExistence type="predicted"/>
<dbReference type="STRING" id="41067.A0A2I2FGB0"/>
<dbReference type="Proteomes" id="UP000234585">
    <property type="component" value="Unassembled WGS sequence"/>
</dbReference>
<sequence>MTRDMQAVATNDTQEQLLQDLEKSKTLPLWKQMTRLNPPAPNPTCIPFLWKYSSIRPNLLRAGQLVTEKEAERRVLMLINPARDAPYTTDTLYAGLQLVMPNEVAPAHRHTAFAMRFIIEGNGGFTAVHGKRIKMEQGDVILTPTWNYHDHGKDGSGPMIWLDGLDLPNFQHFPVHFVQHFAQSRYPAEDVDSGTSPIVFPWARMKGLLDGDIAEHWVSRRYLRADGREVSRILGGCAERLEGGHSSPWCRETTSAVYHVISGSGYSMIGEQKFAWEKGDTFCVPSWYRYQHSAGSGQTVYLYRFDDKPMIEALGFYRTENTDVETLVKD</sequence>
<dbReference type="GO" id="GO:0051213">
    <property type="term" value="F:dioxygenase activity"/>
    <property type="evidence" value="ECO:0007669"/>
    <property type="project" value="UniProtKB-KW"/>
</dbReference>
<evidence type="ECO:0000256" key="2">
    <source>
        <dbReference type="ARBA" id="ARBA00023002"/>
    </source>
</evidence>
<dbReference type="Gene3D" id="2.60.120.10">
    <property type="entry name" value="Jelly Rolls"/>
    <property type="match status" value="1"/>
</dbReference>
<accession>A0A2I2FGB0</accession>
<keyword evidence="2" id="KW-0560">Oxidoreductase</keyword>
<dbReference type="RefSeq" id="XP_024673679.1">
    <property type="nucleotide sequence ID" value="XM_024817179.1"/>
</dbReference>
<dbReference type="Pfam" id="PF07883">
    <property type="entry name" value="Cupin_2"/>
    <property type="match status" value="1"/>
</dbReference>
<dbReference type="GeneID" id="36524339"/>
<evidence type="ECO:0000313" key="5">
    <source>
        <dbReference type="Proteomes" id="UP000234585"/>
    </source>
</evidence>
<keyword evidence="1 4" id="KW-0223">Dioxygenase</keyword>
<dbReference type="OrthoDB" id="2205143at2759"/>
<evidence type="ECO:0000259" key="3">
    <source>
        <dbReference type="Pfam" id="PF07883"/>
    </source>
</evidence>
<dbReference type="CDD" id="cd02216">
    <property type="entry name" value="cupin_GDO-like_N"/>
    <property type="match status" value="1"/>
</dbReference>
<name>A0A2I2FGB0_ASPCN</name>
<reference evidence="4 5" key="1">
    <citation type="submission" date="2017-12" db="EMBL/GenBank/DDBJ databases">
        <authorList>
            <consortium name="DOE Joint Genome Institute"/>
            <person name="Haridas S."/>
            <person name="Kjaerbolling I."/>
            <person name="Vesth T.C."/>
            <person name="Frisvad J.C."/>
            <person name="Nybo J.L."/>
            <person name="Theobald S."/>
            <person name="Kuo A."/>
            <person name="Bowyer P."/>
            <person name="Matsuda Y."/>
            <person name="Mondo S."/>
            <person name="Lyhne E.K."/>
            <person name="Kogle M.E."/>
            <person name="Clum A."/>
            <person name="Lipzen A."/>
            <person name="Salamov A."/>
            <person name="Ngan C.Y."/>
            <person name="Daum C."/>
            <person name="Chiniquy J."/>
            <person name="Barry K."/>
            <person name="LaButti K."/>
            <person name="Simmons B.A."/>
            <person name="Magnuson J.K."/>
            <person name="Mortensen U.H."/>
            <person name="Larsen T.O."/>
            <person name="Grigoriev I.V."/>
            <person name="Baker S.E."/>
            <person name="Andersen M.R."/>
            <person name="Nordberg H.P."/>
            <person name="Cantor M.N."/>
            <person name="Hua S.X."/>
        </authorList>
    </citation>
    <scope>NUCLEOTIDE SEQUENCE [LARGE SCALE GENOMIC DNA]</scope>
    <source>
        <strain evidence="4 5">CBS 102.13</strain>
    </source>
</reference>
<dbReference type="InterPro" id="IPR014710">
    <property type="entry name" value="RmlC-like_jellyroll"/>
</dbReference>
<evidence type="ECO:0000256" key="1">
    <source>
        <dbReference type="ARBA" id="ARBA00022964"/>
    </source>
</evidence>
<dbReference type="SUPFAM" id="SSF51182">
    <property type="entry name" value="RmlC-like cupins"/>
    <property type="match status" value="1"/>
</dbReference>
<organism evidence="4 5">
    <name type="scientific">Aspergillus candidus</name>
    <dbReference type="NCBI Taxonomy" id="41067"/>
    <lineage>
        <taxon>Eukaryota</taxon>
        <taxon>Fungi</taxon>
        <taxon>Dikarya</taxon>
        <taxon>Ascomycota</taxon>
        <taxon>Pezizomycotina</taxon>
        <taxon>Eurotiomycetes</taxon>
        <taxon>Eurotiomycetidae</taxon>
        <taxon>Eurotiales</taxon>
        <taxon>Aspergillaceae</taxon>
        <taxon>Aspergillus</taxon>
        <taxon>Aspergillus subgen. Circumdati</taxon>
    </lineage>
</organism>
<dbReference type="EMBL" id="KZ559128">
    <property type="protein sequence ID" value="PLB39667.1"/>
    <property type="molecule type" value="Genomic_DNA"/>
</dbReference>
<dbReference type="AlphaFoldDB" id="A0A2I2FGB0"/>
<feature type="domain" description="Cupin type-2" evidence="3">
    <location>
        <begin position="96"/>
        <end position="163"/>
    </location>
</feature>
<dbReference type="InterPro" id="IPR047183">
    <property type="entry name" value="GDO-like"/>
</dbReference>
<gene>
    <name evidence="4" type="ORF">BDW47DRAFT_130828</name>
</gene>